<evidence type="ECO:0000313" key="1">
    <source>
        <dbReference type="EMBL" id="MFB9785288.1"/>
    </source>
</evidence>
<dbReference type="RefSeq" id="WP_378377421.1">
    <property type="nucleotide sequence ID" value="NZ_JBHMAS010000107.1"/>
</dbReference>
<name>A0ABV5XS32_9NOCA</name>
<accession>A0ABV5XS32</accession>
<gene>
    <name evidence="1" type="ORF">ACFFQ6_36925</name>
</gene>
<organism evidence="1 2">
    <name type="scientific">Rhodococcus baikonurensis</name>
    <dbReference type="NCBI Taxonomy" id="172041"/>
    <lineage>
        <taxon>Bacteria</taxon>
        <taxon>Bacillati</taxon>
        <taxon>Actinomycetota</taxon>
        <taxon>Actinomycetes</taxon>
        <taxon>Mycobacteriales</taxon>
        <taxon>Nocardiaceae</taxon>
        <taxon>Rhodococcus</taxon>
        <taxon>Rhodococcus erythropolis group</taxon>
    </lineage>
</organism>
<reference evidence="1 2" key="1">
    <citation type="submission" date="2024-09" db="EMBL/GenBank/DDBJ databases">
        <authorList>
            <person name="Sun Q."/>
            <person name="Mori K."/>
        </authorList>
    </citation>
    <scope>NUCLEOTIDE SEQUENCE [LARGE SCALE GENOMIC DNA]</scope>
    <source>
        <strain evidence="1 2">JCM 11411</strain>
    </source>
</reference>
<keyword evidence="2" id="KW-1185">Reference proteome</keyword>
<keyword evidence="1" id="KW-0540">Nuclease</keyword>
<protein>
    <submittedName>
        <fullName evidence="1">HNH endonuclease</fullName>
    </submittedName>
</protein>
<dbReference type="Gene3D" id="1.10.30.50">
    <property type="match status" value="1"/>
</dbReference>
<keyword evidence="1" id="KW-0255">Endonuclease</keyword>
<comment type="caution">
    <text evidence="1">The sequence shown here is derived from an EMBL/GenBank/DDBJ whole genome shotgun (WGS) entry which is preliminary data.</text>
</comment>
<evidence type="ECO:0000313" key="2">
    <source>
        <dbReference type="Proteomes" id="UP001589587"/>
    </source>
</evidence>
<dbReference type="Proteomes" id="UP001589587">
    <property type="component" value="Unassembled WGS sequence"/>
</dbReference>
<dbReference type="EMBL" id="JBHMAS010000107">
    <property type="protein sequence ID" value="MFB9785288.1"/>
    <property type="molecule type" value="Genomic_DNA"/>
</dbReference>
<sequence>MDNGDDNTPIPAPSQEPRADVLARVAAALSGNDISAAKHIIGQDYPFTPPVTTSRNYTPRQSLRIFIRDGFIDRYSGTRLVHPGALRVLSRTMPEDFPFHPNWLMTATHFAFWELSPTIDHLVPIARGGADDDTNWATTSMLRNSAKGHWTLDELGWTITPAGDYQHWDGLTDWFIEHVYRNPELLADKYIARWHRASIDVLNSDPQPPIR</sequence>
<proteinExistence type="predicted"/>
<keyword evidence="1" id="KW-0378">Hydrolase</keyword>
<dbReference type="GO" id="GO:0004519">
    <property type="term" value="F:endonuclease activity"/>
    <property type="evidence" value="ECO:0007669"/>
    <property type="project" value="UniProtKB-KW"/>
</dbReference>